<dbReference type="Proteomes" id="UP000663823">
    <property type="component" value="Unassembled WGS sequence"/>
</dbReference>
<gene>
    <name evidence="2" type="ORF">OTI717_LOCUS41737</name>
    <name evidence="1" type="ORF">RFH988_LOCUS39117</name>
</gene>
<dbReference type="EMBL" id="CAJNOO010013722">
    <property type="protein sequence ID" value="CAF1512822.1"/>
    <property type="molecule type" value="Genomic_DNA"/>
</dbReference>
<evidence type="ECO:0000313" key="1">
    <source>
        <dbReference type="EMBL" id="CAF1512822.1"/>
    </source>
</evidence>
<feature type="non-terminal residue" evidence="2">
    <location>
        <position position="1"/>
    </location>
</feature>
<protein>
    <submittedName>
        <fullName evidence="2">Uncharacterized protein</fullName>
    </submittedName>
</protein>
<accession>A0A820H6Q7</accession>
<proteinExistence type="predicted"/>
<evidence type="ECO:0000313" key="2">
    <source>
        <dbReference type="EMBL" id="CAF4290994.1"/>
    </source>
</evidence>
<dbReference type="AlphaFoldDB" id="A0A820H6Q7"/>
<evidence type="ECO:0000313" key="3">
    <source>
        <dbReference type="Proteomes" id="UP000663823"/>
    </source>
</evidence>
<sequence length="62" mass="7079">MEKLKSTDDIHANSLFVIKRDRRQQPAMVHKITSRISKLSVGLDLKHADLAGFATEIFSYLH</sequence>
<dbReference type="Proteomes" id="UP000663882">
    <property type="component" value="Unassembled WGS sequence"/>
</dbReference>
<dbReference type="EMBL" id="CAJOAX010044036">
    <property type="protein sequence ID" value="CAF4290994.1"/>
    <property type="molecule type" value="Genomic_DNA"/>
</dbReference>
<reference evidence="2" key="1">
    <citation type="submission" date="2021-02" db="EMBL/GenBank/DDBJ databases">
        <authorList>
            <person name="Nowell W R."/>
        </authorList>
    </citation>
    <scope>NUCLEOTIDE SEQUENCE</scope>
</reference>
<name>A0A820H6Q7_9BILA</name>
<organism evidence="2 3">
    <name type="scientific">Rotaria sordida</name>
    <dbReference type="NCBI Taxonomy" id="392033"/>
    <lineage>
        <taxon>Eukaryota</taxon>
        <taxon>Metazoa</taxon>
        <taxon>Spiralia</taxon>
        <taxon>Gnathifera</taxon>
        <taxon>Rotifera</taxon>
        <taxon>Eurotatoria</taxon>
        <taxon>Bdelloidea</taxon>
        <taxon>Philodinida</taxon>
        <taxon>Philodinidae</taxon>
        <taxon>Rotaria</taxon>
    </lineage>
</organism>
<comment type="caution">
    <text evidence="2">The sequence shown here is derived from an EMBL/GenBank/DDBJ whole genome shotgun (WGS) entry which is preliminary data.</text>
</comment>
<dbReference type="OrthoDB" id="3000483at2759"/>